<keyword evidence="2" id="KW-0805">Transcription regulation</keyword>
<evidence type="ECO:0000256" key="1">
    <source>
        <dbReference type="ARBA" id="ARBA00004123"/>
    </source>
</evidence>
<reference evidence="8" key="1">
    <citation type="submission" date="2023-10" db="EMBL/GenBank/DDBJ databases">
        <title>Chromosome-level genome of the transformable northern wattle, Acacia crassicarpa.</title>
        <authorList>
            <person name="Massaro I."/>
            <person name="Sinha N.R."/>
            <person name="Poethig S."/>
            <person name="Leichty A.R."/>
        </authorList>
    </citation>
    <scope>NUCLEOTIDE SEQUENCE</scope>
    <source>
        <strain evidence="8">Acra3RX</strain>
        <tissue evidence="8">Leaf</tissue>
    </source>
</reference>
<evidence type="ECO:0000256" key="5">
    <source>
        <dbReference type="ARBA" id="ARBA00023242"/>
    </source>
</evidence>
<dbReference type="AlphaFoldDB" id="A0AAE1ILV5"/>
<sequence length="354" mass="39393">MMIGNSRKGYQGKQEDDEDNSTAHLHHHQQHHMISNSIEKLYSKVGSSTSGLRNPRIVRVSRTFGGKDRHSKVCTIRGLRDRRIRLSVPTAIQLYELQDRLGLNQPSKVIDWLIEATKQDIDKLPPLPIPLGFPQFHHQTNQTLLHDHQSSSSSHHNFGANFFDANNNHASFMDKGKWVMKTNNEEDGITVGSAHNLFPSGNNSSSSSSSSSSQYYNNPFHSEPSNFLSLFGSHGNSVFHSNNSNHNHHQVDPNGHISVQFPSSSQLLFCPNTSPATTPSSLFAAPYYAPSSYSSVSLETDPRLTQQQLMNHIQFMTSSNNPHPLVLPSLKPLIPTPPFSSRLLDSNDKDTAPS</sequence>
<comment type="caution">
    <text evidence="8">The sequence shown here is derived from an EMBL/GenBank/DDBJ whole genome shotgun (WGS) entry which is preliminary data.</text>
</comment>
<evidence type="ECO:0000256" key="6">
    <source>
        <dbReference type="SAM" id="MobiDB-lite"/>
    </source>
</evidence>
<evidence type="ECO:0000256" key="4">
    <source>
        <dbReference type="ARBA" id="ARBA00023163"/>
    </source>
</evidence>
<feature type="domain" description="TCP" evidence="7">
    <location>
        <begin position="66"/>
        <end position="124"/>
    </location>
</feature>
<gene>
    <name evidence="8" type="ORF">QN277_014517</name>
</gene>
<dbReference type="PANTHER" id="PTHR31072">
    <property type="entry name" value="TRANSCRIPTION FACTOR TCP4-RELATED"/>
    <property type="match status" value="1"/>
</dbReference>
<feature type="region of interest" description="Disordered" evidence="6">
    <location>
        <begin position="190"/>
        <end position="216"/>
    </location>
</feature>
<organism evidence="8 9">
    <name type="scientific">Acacia crassicarpa</name>
    <name type="common">northern wattle</name>
    <dbReference type="NCBI Taxonomy" id="499986"/>
    <lineage>
        <taxon>Eukaryota</taxon>
        <taxon>Viridiplantae</taxon>
        <taxon>Streptophyta</taxon>
        <taxon>Embryophyta</taxon>
        <taxon>Tracheophyta</taxon>
        <taxon>Spermatophyta</taxon>
        <taxon>Magnoliopsida</taxon>
        <taxon>eudicotyledons</taxon>
        <taxon>Gunneridae</taxon>
        <taxon>Pentapetalae</taxon>
        <taxon>rosids</taxon>
        <taxon>fabids</taxon>
        <taxon>Fabales</taxon>
        <taxon>Fabaceae</taxon>
        <taxon>Caesalpinioideae</taxon>
        <taxon>mimosoid clade</taxon>
        <taxon>Acacieae</taxon>
        <taxon>Acacia</taxon>
    </lineage>
</organism>
<protein>
    <recommendedName>
        <fullName evidence="7">TCP domain-containing protein</fullName>
    </recommendedName>
</protein>
<comment type="subcellular location">
    <subcellularLocation>
        <location evidence="1">Nucleus</location>
    </subcellularLocation>
</comment>
<dbReference type="PANTHER" id="PTHR31072:SF268">
    <property type="entry name" value="TCP DOMAIN-CONTAINING PROTEIN"/>
    <property type="match status" value="1"/>
</dbReference>
<evidence type="ECO:0000256" key="3">
    <source>
        <dbReference type="ARBA" id="ARBA00023125"/>
    </source>
</evidence>
<keyword evidence="9" id="KW-1185">Reference proteome</keyword>
<name>A0AAE1ILV5_9FABA</name>
<keyword evidence="4" id="KW-0804">Transcription</keyword>
<dbReference type="Pfam" id="PF03634">
    <property type="entry name" value="TCP"/>
    <property type="match status" value="1"/>
</dbReference>
<feature type="compositionally biased region" description="Low complexity" evidence="6">
    <location>
        <begin position="204"/>
        <end position="213"/>
    </location>
</feature>
<dbReference type="InterPro" id="IPR017887">
    <property type="entry name" value="TF_TCP_subgr"/>
</dbReference>
<feature type="region of interest" description="Disordered" evidence="6">
    <location>
        <begin position="1"/>
        <end position="33"/>
    </location>
</feature>
<dbReference type="EMBL" id="JAWXYG010000023">
    <property type="protein sequence ID" value="KAK4252526.1"/>
    <property type="molecule type" value="Genomic_DNA"/>
</dbReference>
<accession>A0AAE1ILV5</accession>
<dbReference type="PROSITE" id="PS51369">
    <property type="entry name" value="TCP"/>
    <property type="match status" value="1"/>
</dbReference>
<dbReference type="GO" id="GO:0043565">
    <property type="term" value="F:sequence-specific DNA binding"/>
    <property type="evidence" value="ECO:0007669"/>
    <property type="project" value="TreeGrafter"/>
</dbReference>
<keyword evidence="5" id="KW-0539">Nucleus</keyword>
<keyword evidence="3" id="KW-0238">DNA-binding</keyword>
<evidence type="ECO:0000313" key="9">
    <source>
        <dbReference type="Proteomes" id="UP001293593"/>
    </source>
</evidence>
<dbReference type="GO" id="GO:0003700">
    <property type="term" value="F:DNA-binding transcription factor activity"/>
    <property type="evidence" value="ECO:0007669"/>
    <property type="project" value="InterPro"/>
</dbReference>
<dbReference type="InterPro" id="IPR005333">
    <property type="entry name" value="Transcription_factor_TCP"/>
</dbReference>
<evidence type="ECO:0000259" key="7">
    <source>
        <dbReference type="PROSITE" id="PS51369"/>
    </source>
</evidence>
<evidence type="ECO:0000256" key="2">
    <source>
        <dbReference type="ARBA" id="ARBA00023015"/>
    </source>
</evidence>
<proteinExistence type="predicted"/>
<evidence type="ECO:0000313" key="8">
    <source>
        <dbReference type="EMBL" id="KAK4252526.1"/>
    </source>
</evidence>
<dbReference type="GO" id="GO:0005634">
    <property type="term" value="C:nucleus"/>
    <property type="evidence" value="ECO:0007669"/>
    <property type="project" value="UniProtKB-SubCell"/>
</dbReference>
<dbReference type="Proteomes" id="UP001293593">
    <property type="component" value="Unassembled WGS sequence"/>
</dbReference>